<reference evidence="1" key="2">
    <citation type="submission" date="2022-06" db="UniProtKB">
        <authorList>
            <consortium name="EnsemblMetazoa"/>
        </authorList>
    </citation>
    <scope>IDENTIFICATION</scope>
    <source>
        <strain evidence="1">PS312</strain>
    </source>
</reference>
<protein>
    <submittedName>
        <fullName evidence="1">Uncharacterized protein</fullName>
    </submittedName>
</protein>
<reference evidence="2" key="1">
    <citation type="journal article" date="2008" name="Nat. Genet.">
        <title>The Pristionchus pacificus genome provides a unique perspective on nematode lifestyle and parasitism.</title>
        <authorList>
            <person name="Dieterich C."/>
            <person name="Clifton S.W."/>
            <person name="Schuster L.N."/>
            <person name="Chinwalla A."/>
            <person name="Delehaunty K."/>
            <person name="Dinkelacker I."/>
            <person name="Fulton L."/>
            <person name="Fulton R."/>
            <person name="Godfrey J."/>
            <person name="Minx P."/>
            <person name="Mitreva M."/>
            <person name="Roeseler W."/>
            <person name="Tian H."/>
            <person name="Witte H."/>
            <person name="Yang S.P."/>
            <person name="Wilson R.K."/>
            <person name="Sommer R.J."/>
        </authorList>
    </citation>
    <scope>NUCLEOTIDE SEQUENCE [LARGE SCALE GENOMIC DNA]</scope>
    <source>
        <strain evidence="2">PS312</strain>
    </source>
</reference>
<evidence type="ECO:0000313" key="2">
    <source>
        <dbReference type="Proteomes" id="UP000005239"/>
    </source>
</evidence>
<evidence type="ECO:0000313" key="1">
    <source>
        <dbReference type="EnsemblMetazoa" id="PPA32427.1"/>
    </source>
</evidence>
<accession>A0A8R1UIM6</accession>
<dbReference type="PROSITE" id="PS51257">
    <property type="entry name" value="PROKAR_LIPOPROTEIN"/>
    <property type="match status" value="1"/>
</dbReference>
<gene>
    <name evidence="1" type="primary">WBGene00205288</name>
</gene>
<dbReference type="EnsemblMetazoa" id="PPA32427.1">
    <property type="protein sequence ID" value="PPA32427.1"/>
    <property type="gene ID" value="WBGene00205288"/>
</dbReference>
<dbReference type="PANTHER" id="PTHR31552">
    <property type="entry name" value="SERPENTINE RECEPTOR CLASS GAMMA"/>
    <property type="match status" value="1"/>
</dbReference>
<accession>A0A2A6CGN6</accession>
<dbReference type="Proteomes" id="UP000005239">
    <property type="component" value="Unassembled WGS sequence"/>
</dbReference>
<dbReference type="PANTHER" id="PTHR31552:SF8">
    <property type="entry name" value="SERPENTINE RECEPTOR CLASS GAMMA"/>
    <property type="match status" value="1"/>
</dbReference>
<organism evidence="1 2">
    <name type="scientific">Pristionchus pacificus</name>
    <name type="common">Parasitic nematode worm</name>
    <dbReference type="NCBI Taxonomy" id="54126"/>
    <lineage>
        <taxon>Eukaryota</taxon>
        <taxon>Metazoa</taxon>
        <taxon>Ecdysozoa</taxon>
        <taxon>Nematoda</taxon>
        <taxon>Chromadorea</taxon>
        <taxon>Rhabditida</taxon>
        <taxon>Rhabditina</taxon>
        <taxon>Diplogasteromorpha</taxon>
        <taxon>Diplogasteroidea</taxon>
        <taxon>Neodiplogasteridae</taxon>
        <taxon>Pristionchus</taxon>
    </lineage>
</organism>
<keyword evidence="2" id="KW-1185">Reference proteome</keyword>
<proteinExistence type="predicted"/>
<dbReference type="AlphaFoldDB" id="A0A2A6CGN6"/>
<name>A0A2A6CGN6_PRIPA</name>
<dbReference type="OrthoDB" id="5892599at2759"/>
<sequence length="98" mass="11065">MTKDVQEIAISDKIRLGFGVFIWLACLILNILLTTFSSSIKFLRNDPQITYVIMFFTSDLFSIGPAIYTILLPGPIREFLIQKITDNMPFQIGNTSSS</sequence>